<accession>A0AAD8XWU8</accession>
<dbReference type="InterPro" id="IPR006342">
    <property type="entry name" value="FkbM_mtfrase"/>
</dbReference>
<dbReference type="Gene3D" id="3.40.50.150">
    <property type="entry name" value="Vaccinia Virus protein VP39"/>
    <property type="match status" value="1"/>
</dbReference>
<name>A0AAD8XWU8_9STRA</name>
<dbReference type="GO" id="GO:0008168">
    <property type="term" value="F:methyltransferase activity"/>
    <property type="evidence" value="ECO:0007669"/>
    <property type="project" value="UniProtKB-KW"/>
</dbReference>
<evidence type="ECO:0000256" key="1">
    <source>
        <dbReference type="SAM" id="MobiDB-lite"/>
    </source>
</evidence>
<dbReference type="Proteomes" id="UP001224775">
    <property type="component" value="Unassembled WGS sequence"/>
</dbReference>
<dbReference type="NCBIfam" id="TIGR01444">
    <property type="entry name" value="fkbM_fam"/>
    <property type="match status" value="1"/>
</dbReference>
<dbReference type="EC" id="2.1.1.-" evidence="3"/>
<sequence>MPPPPPSKLRIDNDRLSSSSRKRRSNHSIVSPRTFLTGIVFAASGLLSLSIYLTTRLDGQSPPTSQTASSSSYVKGDATAAISDGENDDVRPVICNELLKDTTIWDPNERAEKDEMKRFTATDPPFWIALHNPSFDKMRWVSIKKSGEYYEKGVTSIFHEILSTYDLTKEQPIAPLVIDIGMNIGWFSLYSRAHGHDVAAFEPNPVMFLRMCESLGYNKWGGSDDSGNSVSLWKYGLGVQKGSFNLTVGNNPGGSSFFGDRLAKKFRKTIPVEVTTLDTVAVKQGWLDRKVSLMKVDVEGFEPYVFEGGKRLLREGHVENIFMENSVTDIERVGEMVDLLYSAGFRMKGIFTVNGDPYHEDWWHTFNPEFEKRHSGVIEPSDQMKFLAKVTCNIWWINSKYTKAQ</sequence>
<dbReference type="SUPFAM" id="SSF53335">
    <property type="entry name" value="S-adenosyl-L-methionine-dependent methyltransferases"/>
    <property type="match status" value="1"/>
</dbReference>
<reference evidence="3" key="1">
    <citation type="submission" date="2023-06" db="EMBL/GenBank/DDBJ databases">
        <title>Survivors Of The Sea: Transcriptome response of Skeletonema marinoi to long-term dormancy.</title>
        <authorList>
            <person name="Pinder M.I.M."/>
            <person name="Kourtchenko O."/>
            <person name="Robertson E.K."/>
            <person name="Larsson T."/>
            <person name="Maumus F."/>
            <person name="Osuna-Cruz C.M."/>
            <person name="Vancaester E."/>
            <person name="Stenow R."/>
            <person name="Vandepoele K."/>
            <person name="Ploug H."/>
            <person name="Bruchert V."/>
            <person name="Godhe A."/>
            <person name="Topel M."/>
        </authorList>
    </citation>
    <scope>NUCLEOTIDE SEQUENCE</scope>
    <source>
        <strain evidence="3">R05AC</strain>
    </source>
</reference>
<comment type="caution">
    <text evidence="3">The sequence shown here is derived from an EMBL/GenBank/DDBJ whole genome shotgun (WGS) entry which is preliminary data.</text>
</comment>
<keyword evidence="3" id="KW-0489">Methyltransferase</keyword>
<organism evidence="3 4">
    <name type="scientific">Skeletonema marinoi</name>
    <dbReference type="NCBI Taxonomy" id="267567"/>
    <lineage>
        <taxon>Eukaryota</taxon>
        <taxon>Sar</taxon>
        <taxon>Stramenopiles</taxon>
        <taxon>Ochrophyta</taxon>
        <taxon>Bacillariophyta</taxon>
        <taxon>Coscinodiscophyceae</taxon>
        <taxon>Thalassiosirophycidae</taxon>
        <taxon>Thalassiosirales</taxon>
        <taxon>Skeletonemataceae</taxon>
        <taxon>Skeletonema</taxon>
        <taxon>Skeletonema marinoi-dohrnii complex</taxon>
    </lineage>
</organism>
<dbReference type="PANTHER" id="PTHR34203">
    <property type="entry name" value="METHYLTRANSFERASE, FKBM FAMILY PROTEIN"/>
    <property type="match status" value="1"/>
</dbReference>
<gene>
    <name evidence="3" type="ORF">QTG54_014233</name>
</gene>
<protein>
    <submittedName>
        <fullName evidence="3">SAM-dependent methyltransferase</fullName>
        <ecNumber evidence="3">2.1.1.-</ecNumber>
    </submittedName>
</protein>
<dbReference type="InterPro" id="IPR029063">
    <property type="entry name" value="SAM-dependent_MTases_sf"/>
</dbReference>
<proteinExistence type="predicted"/>
<feature type="domain" description="Methyltransferase FkbM" evidence="2">
    <location>
        <begin position="179"/>
        <end position="347"/>
    </location>
</feature>
<dbReference type="EMBL" id="JATAAI010000035">
    <property type="protein sequence ID" value="KAK1735167.1"/>
    <property type="molecule type" value="Genomic_DNA"/>
</dbReference>
<evidence type="ECO:0000313" key="3">
    <source>
        <dbReference type="EMBL" id="KAK1735167.1"/>
    </source>
</evidence>
<evidence type="ECO:0000259" key="2">
    <source>
        <dbReference type="Pfam" id="PF05050"/>
    </source>
</evidence>
<keyword evidence="3" id="KW-0808">Transferase</keyword>
<keyword evidence="4" id="KW-1185">Reference proteome</keyword>
<dbReference type="AlphaFoldDB" id="A0AAD8XWU8"/>
<dbReference type="InterPro" id="IPR052514">
    <property type="entry name" value="SAM-dependent_MTase"/>
</dbReference>
<dbReference type="GO" id="GO:0032259">
    <property type="term" value="P:methylation"/>
    <property type="evidence" value="ECO:0007669"/>
    <property type="project" value="UniProtKB-KW"/>
</dbReference>
<dbReference type="Pfam" id="PF05050">
    <property type="entry name" value="Methyltransf_21"/>
    <property type="match status" value="1"/>
</dbReference>
<evidence type="ECO:0000313" key="4">
    <source>
        <dbReference type="Proteomes" id="UP001224775"/>
    </source>
</evidence>
<dbReference type="PANTHER" id="PTHR34203:SF13">
    <property type="entry name" value="EXPRESSED PROTEIN"/>
    <property type="match status" value="1"/>
</dbReference>
<feature type="region of interest" description="Disordered" evidence="1">
    <location>
        <begin position="1"/>
        <end position="28"/>
    </location>
</feature>